<evidence type="ECO:0000313" key="2">
    <source>
        <dbReference type="EMBL" id="TDU81518.1"/>
    </source>
</evidence>
<reference evidence="2 3" key="1">
    <citation type="submission" date="2019-03" db="EMBL/GenBank/DDBJ databases">
        <title>Genomic Encyclopedia of Archaeal and Bacterial Type Strains, Phase II (KMG-II): from individual species to whole genera.</title>
        <authorList>
            <person name="Goeker M."/>
        </authorList>
    </citation>
    <scope>NUCLEOTIDE SEQUENCE [LARGE SCALE GENOMIC DNA]</scope>
    <source>
        <strain evidence="2 3">ATCC 25309</strain>
    </source>
</reference>
<feature type="domain" description="Ice-binding protein C-terminal" evidence="1">
    <location>
        <begin position="259"/>
        <end position="281"/>
    </location>
</feature>
<proteinExistence type="predicted"/>
<dbReference type="InterPro" id="IPR013424">
    <property type="entry name" value="Ice-binding_C"/>
</dbReference>
<dbReference type="AlphaFoldDB" id="A0A4R7STE3"/>
<dbReference type="EMBL" id="SOCA01000001">
    <property type="protein sequence ID" value="TDU81518.1"/>
    <property type="molecule type" value="Genomic_DNA"/>
</dbReference>
<organism evidence="2 3">
    <name type="scientific">Prosthecobacter fusiformis</name>
    <dbReference type="NCBI Taxonomy" id="48464"/>
    <lineage>
        <taxon>Bacteria</taxon>
        <taxon>Pseudomonadati</taxon>
        <taxon>Verrucomicrobiota</taxon>
        <taxon>Verrucomicrobiia</taxon>
        <taxon>Verrucomicrobiales</taxon>
        <taxon>Verrucomicrobiaceae</taxon>
        <taxon>Prosthecobacter</taxon>
    </lineage>
</organism>
<evidence type="ECO:0000259" key="1">
    <source>
        <dbReference type="Pfam" id="PF07589"/>
    </source>
</evidence>
<keyword evidence="3" id="KW-1185">Reference proteome</keyword>
<dbReference type="Pfam" id="PF07589">
    <property type="entry name" value="PEP-CTERM"/>
    <property type="match status" value="1"/>
</dbReference>
<protein>
    <submittedName>
        <fullName evidence="2">Putative secreted protein with PEP-CTERM sorting signal</fullName>
    </submittedName>
</protein>
<accession>A0A4R7STE3</accession>
<evidence type="ECO:0000313" key="3">
    <source>
        <dbReference type="Proteomes" id="UP000295662"/>
    </source>
</evidence>
<sequence>MILVAVIACHPGSSQAQSLISSPSFFNPDFEARGTAGSDLLNLQVDTSTQFQNAVPTQTAGNVSWTHTAQGLVQAGLRVDILFIETQIADVSLAAYTATQGNTLVFGRELNVNTLLGGYNALVNGVVSNVVGASAINQWNSVADVSGISLSEGVLYSASFNVATGAGLNLNALSSANFSLLSGGVAIENINSVETLNLLDLIGIGGSTTSIAFEFYAPVGGADELTFVFDADTIANVQLLGGISGNQTVMEFSNFSVAPVPEPGSLALASVGFIMLTRRRRFCRI</sequence>
<dbReference type="Proteomes" id="UP000295662">
    <property type="component" value="Unassembled WGS sequence"/>
</dbReference>
<name>A0A4R7STE3_9BACT</name>
<gene>
    <name evidence="2" type="ORF">EI77_00828</name>
</gene>
<comment type="caution">
    <text evidence="2">The sequence shown here is derived from an EMBL/GenBank/DDBJ whole genome shotgun (WGS) entry which is preliminary data.</text>
</comment>